<dbReference type="Proteomes" id="UP000001203">
    <property type="component" value="Chromosome circular"/>
</dbReference>
<protein>
    <submittedName>
        <fullName evidence="2">Uncharacterized protein</fullName>
    </submittedName>
</protein>
<sequence>MSMSRQRRSSRRQTITTTHPEHQWVATEITIKLVINGILSAVALFSLFKLIPYQWSQQAQLKEIRVEIEETEKRVSQLRNDFRHNFDPYKIDKVMEEQSPRLQPTQRRIFWLN</sequence>
<keyword evidence="1" id="KW-1133">Transmembrane helix</keyword>
<evidence type="ECO:0000256" key="1">
    <source>
        <dbReference type="SAM" id="Phobius"/>
    </source>
</evidence>
<dbReference type="AlphaFoldDB" id="B1WSP3"/>
<dbReference type="STRING" id="43989.cce_4274"/>
<gene>
    <name evidence="2" type="ordered locus">cce_4274</name>
</gene>
<name>B1WSP3_CROS5</name>
<dbReference type="EMBL" id="CP000806">
    <property type="protein sequence ID" value="ACB53622.1"/>
    <property type="molecule type" value="Genomic_DNA"/>
</dbReference>
<organism evidence="2 3">
    <name type="scientific">Crocosphaera subtropica (strain ATCC 51142 / BH68)</name>
    <name type="common">Cyanothece sp. (strain ATCC 51142)</name>
    <dbReference type="NCBI Taxonomy" id="43989"/>
    <lineage>
        <taxon>Bacteria</taxon>
        <taxon>Bacillati</taxon>
        <taxon>Cyanobacteriota</taxon>
        <taxon>Cyanophyceae</taxon>
        <taxon>Oscillatoriophycideae</taxon>
        <taxon>Chroococcales</taxon>
        <taxon>Aphanothecaceae</taxon>
        <taxon>Crocosphaera</taxon>
        <taxon>Crocosphaera subtropica</taxon>
    </lineage>
</organism>
<evidence type="ECO:0000313" key="3">
    <source>
        <dbReference type="Proteomes" id="UP000001203"/>
    </source>
</evidence>
<dbReference type="eggNOG" id="ENOG5032YHN">
    <property type="taxonomic scope" value="Bacteria"/>
</dbReference>
<proteinExistence type="predicted"/>
<keyword evidence="1" id="KW-0472">Membrane</keyword>
<dbReference type="KEGG" id="cyt:cce_4274"/>
<accession>B1WSP3</accession>
<feature type="transmembrane region" description="Helical" evidence="1">
    <location>
        <begin position="33"/>
        <end position="55"/>
    </location>
</feature>
<evidence type="ECO:0000313" key="2">
    <source>
        <dbReference type="EMBL" id="ACB53622.1"/>
    </source>
</evidence>
<keyword evidence="3" id="KW-1185">Reference proteome</keyword>
<reference evidence="2 3" key="1">
    <citation type="journal article" date="2008" name="Proc. Natl. Acad. Sci. U.S.A.">
        <title>The genome of Cyanothece 51142, a unicellular diazotrophic cyanobacterium important in the marine nitrogen cycle.</title>
        <authorList>
            <person name="Welsh E.A."/>
            <person name="Liberton M."/>
            <person name="Stoeckel J."/>
            <person name="Loh T."/>
            <person name="Elvitigala T."/>
            <person name="Wang C."/>
            <person name="Wollam A."/>
            <person name="Fulton R.S."/>
            <person name="Clifton S.W."/>
            <person name="Jacobs J.M."/>
            <person name="Aurora R."/>
            <person name="Ghosh B.K."/>
            <person name="Sherman L.A."/>
            <person name="Smith R.D."/>
            <person name="Wilson R.K."/>
            <person name="Pakrasi H.B."/>
        </authorList>
    </citation>
    <scope>NUCLEOTIDE SEQUENCE [LARGE SCALE GENOMIC DNA]</scope>
    <source>
        <strain evidence="3">ATCC 51142 / BH68</strain>
    </source>
</reference>
<dbReference type="HOGENOM" id="CLU_135021_1_0_3"/>
<keyword evidence="1" id="KW-0812">Transmembrane</keyword>